<dbReference type="GO" id="GO:0005829">
    <property type="term" value="C:cytosol"/>
    <property type="evidence" value="ECO:0007669"/>
    <property type="project" value="TreeGrafter"/>
</dbReference>
<evidence type="ECO:0000256" key="3">
    <source>
        <dbReference type="ARBA" id="ARBA00008785"/>
    </source>
</evidence>
<dbReference type="NCBIfam" id="NF041582">
    <property type="entry name" value="malolactic"/>
    <property type="match status" value="1"/>
</dbReference>
<dbReference type="EC" id="4.1.1.101" evidence="10"/>
<evidence type="ECO:0000256" key="5">
    <source>
        <dbReference type="ARBA" id="ARBA00022723"/>
    </source>
</evidence>
<dbReference type="GO" id="GO:0043883">
    <property type="term" value="F:malolactic enzyme activity"/>
    <property type="evidence" value="ECO:0007669"/>
    <property type="project" value="UniProtKB-EC"/>
</dbReference>
<feature type="domain" description="Malic enzyme N-terminal" evidence="17">
    <location>
        <begin position="69"/>
        <end position="251"/>
    </location>
</feature>
<dbReference type="InterPro" id="IPR012301">
    <property type="entry name" value="Malic_N_dom"/>
</dbReference>
<feature type="active site" description="Proton acceptor" evidence="12">
    <location>
        <position position="165"/>
    </location>
</feature>
<comment type="cofactor">
    <cofactor evidence="1">
        <name>NAD(+)</name>
        <dbReference type="ChEBI" id="CHEBI:57540"/>
    </cofactor>
</comment>
<dbReference type="InterPro" id="IPR001891">
    <property type="entry name" value="Malic_OxRdtase"/>
</dbReference>
<dbReference type="PIRSF" id="PIRSF000106">
    <property type="entry name" value="ME"/>
    <property type="match status" value="1"/>
</dbReference>
<dbReference type="PANTHER" id="PTHR23406:SF34">
    <property type="entry name" value="NAD-DEPENDENT MALIC ENZYME, MITOCHONDRIAL"/>
    <property type="match status" value="1"/>
</dbReference>
<evidence type="ECO:0000256" key="8">
    <source>
        <dbReference type="ARBA" id="ARBA00023239"/>
    </source>
</evidence>
<dbReference type="GO" id="GO:0016616">
    <property type="term" value="F:oxidoreductase activity, acting on the CH-OH group of donors, NAD or NADP as acceptor"/>
    <property type="evidence" value="ECO:0007669"/>
    <property type="project" value="InterPro"/>
</dbReference>
<evidence type="ECO:0000256" key="12">
    <source>
        <dbReference type="PIRSR" id="PIRSR000106-1"/>
    </source>
</evidence>
<dbReference type="Gene3D" id="3.40.50.720">
    <property type="entry name" value="NAD(P)-binding Rossmann-like Domain"/>
    <property type="match status" value="1"/>
</dbReference>
<dbReference type="SUPFAM" id="SSF51735">
    <property type="entry name" value="NAD(P)-binding Rossmann-fold domains"/>
    <property type="match status" value="1"/>
</dbReference>
<dbReference type="InterPro" id="IPR036291">
    <property type="entry name" value="NAD(P)-bd_dom_sf"/>
</dbReference>
<comment type="cofactor">
    <cofactor evidence="2">
        <name>Mn(2+)</name>
        <dbReference type="ChEBI" id="CHEBI:29035"/>
    </cofactor>
</comment>
<comment type="similarity">
    <text evidence="3 15">Belongs to the malic enzymes family.</text>
</comment>
<evidence type="ECO:0000256" key="10">
    <source>
        <dbReference type="ARBA" id="ARBA00066983"/>
    </source>
</evidence>
<dbReference type="STRING" id="1423792.FD09_GL000952"/>
<evidence type="ECO:0000256" key="6">
    <source>
        <dbReference type="ARBA" id="ARBA00023027"/>
    </source>
</evidence>
<evidence type="ECO:0000259" key="17">
    <source>
        <dbReference type="SMART" id="SM01274"/>
    </source>
</evidence>
<comment type="catalytic activity">
    <reaction evidence="9">
        <text>(S)-malate + H(+) = (S)-lactate + CO2</text>
        <dbReference type="Rhea" id="RHEA:46276"/>
        <dbReference type="ChEBI" id="CHEBI:15378"/>
        <dbReference type="ChEBI" id="CHEBI:15589"/>
        <dbReference type="ChEBI" id="CHEBI:16526"/>
        <dbReference type="ChEBI" id="CHEBI:16651"/>
        <dbReference type="EC" id="4.1.1.101"/>
    </reaction>
</comment>
<dbReference type="NCBIfam" id="NF010052">
    <property type="entry name" value="PRK13529.1"/>
    <property type="match status" value="1"/>
</dbReference>
<evidence type="ECO:0000256" key="4">
    <source>
        <dbReference type="ARBA" id="ARBA00011738"/>
    </source>
</evidence>
<proteinExistence type="inferred from homology"/>
<dbReference type="GO" id="GO:0051287">
    <property type="term" value="F:NAD binding"/>
    <property type="evidence" value="ECO:0007669"/>
    <property type="project" value="InterPro"/>
</dbReference>
<protein>
    <recommendedName>
        <fullName evidence="11">Malolactic enzyme</fullName>
        <ecNumber evidence="10">4.1.1.101</ecNumber>
    </recommendedName>
</protein>
<dbReference type="Proteomes" id="UP000051330">
    <property type="component" value="Unassembled WGS sequence"/>
</dbReference>
<dbReference type="OrthoDB" id="3314528at2"/>
<dbReference type="InterPro" id="IPR012302">
    <property type="entry name" value="Malic_NAD-bd"/>
</dbReference>
<dbReference type="PROSITE" id="PS00331">
    <property type="entry name" value="MALIC_ENZYMES"/>
    <property type="match status" value="1"/>
</dbReference>
<dbReference type="InterPro" id="IPR048182">
    <property type="entry name" value="Malolactic_enz"/>
</dbReference>
<name>A0A0R1MPW0_9LACO</name>
<evidence type="ECO:0000313" key="19">
    <source>
        <dbReference type="Proteomes" id="UP000051330"/>
    </source>
</evidence>
<dbReference type="GO" id="GO:0004470">
    <property type="term" value="F:malic enzyme activity"/>
    <property type="evidence" value="ECO:0007669"/>
    <property type="project" value="InterPro"/>
</dbReference>
<feature type="domain" description="Malic enzyme NAD-binding" evidence="16">
    <location>
        <begin position="261"/>
        <end position="517"/>
    </location>
</feature>
<evidence type="ECO:0000313" key="18">
    <source>
        <dbReference type="EMBL" id="KRL10023.1"/>
    </source>
</evidence>
<feature type="binding site" evidence="14">
    <location>
        <position position="237"/>
    </location>
    <ligand>
        <name>a divalent metal cation</name>
        <dbReference type="ChEBI" id="CHEBI:60240"/>
    </ligand>
</feature>
<feature type="binding site" evidence="14">
    <location>
        <position position="260"/>
    </location>
    <ligand>
        <name>a divalent metal cation</name>
        <dbReference type="ChEBI" id="CHEBI:60240"/>
    </ligand>
</feature>
<dbReference type="FunFam" id="3.40.50.10380:FF:000001">
    <property type="entry name" value="NAD-dependent malic enzyme"/>
    <property type="match status" value="1"/>
</dbReference>
<dbReference type="Gene3D" id="3.40.50.10380">
    <property type="entry name" value="Malic enzyme, N-terminal domain"/>
    <property type="match status" value="1"/>
</dbReference>
<feature type="active site" description="Proton donor" evidence="12">
    <location>
        <position position="92"/>
    </location>
</feature>
<evidence type="ECO:0000256" key="11">
    <source>
        <dbReference type="ARBA" id="ARBA00074565"/>
    </source>
</evidence>
<dbReference type="Pfam" id="PF00390">
    <property type="entry name" value="malic"/>
    <property type="match status" value="1"/>
</dbReference>
<evidence type="ECO:0000256" key="13">
    <source>
        <dbReference type="PIRSR" id="PIRSR000106-2"/>
    </source>
</evidence>
<dbReference type="SMART" id="SM01274">
    <property type="entry name" value="malic"/>
    <property type="match status" value="1"/>
</dbReference>
<evidence type="ECO:0000259" key="16">
    <source>
        <dbReference type="SMART" id="SM00919"/>
    </source>
</evidence>
<comment type="caution">
    <text evidence="18">The sequence shown here is derived from an EMBL/GenBank/DDBJ whole genome shotgun (WGS) entry which is preliminary data.</text>
</comment>
<keyword evidence="8" id="KW-0456">Lyase</keyword>
<dbReference type="EMBL" id="AZEC01000015">
    <property type="protein sequence ID" value="KRL10023.1"/>
    <property type="molecule type" value="Genomic_DNA"/>
</dbReference>
<keyword evidence="6" id="KW-0520">NAD</keyword>
<dbReference type="SUPFAM" id="SSF53223">
    <property type="entry name" value="Aminoacid dehydrogenase-like, N-terminal domain"/>
    <property type="match status" value="1"/>
</dbReference>
<evidence type="ECO:0000256" key="14">
    <source>
        <dbReference type="PIRSR" id="PIRSR000106-3"/>
    </source>
</evidence>
<keyword evidence="7" id="KW-0464">Manganese</keyword>
<dbReference type="GO" id="GO:0043464">
    <property type="term" value="P:malolactic fermentation"/>
    <property type="evidence" value="ECO:0007669"/>
    <property type="project" value="InterPro"/>
</dbReference>
<dbReference type="Pfam" id="PF03949">
    <property type="entry name" value="Malic_M"/>
    <property type="match status" value="1"/>
</dbReference>
<dbReference type="PRINTS" id="PR00072">
    <property type="entry name" value="MALOXRDTASE"/>
</dbReference>
<dbReference type="GO" id="GO:0030145">
    <property type="term" value="F:manganese ion binding"/>
    <property type="evidence" value="ECO:0007669"/>
    <property type="project" value="UniProtKB-ARBA"/>
</dbReference>
<keyword evidence="5 14" id="KW-0479">Metal-binding</keyword>
<dbReference type="AlphaFoldDB" id="A0A0R1MPW0"/>
<evidence type="ECO:0000256" key="7">
    <source>
        <dbReference type="ARBA" id="ARBA00023211"/>
    </source>
</evidence>
<accession>A0A0R1MPW0</accession>
<comment type="cofactor">
    <cofactor evidence="14">
        <name>Mg(2+)</name>
        <dbReference type="ChEBI" id="CHEBI:18420"/>
    </cofactor>
    <cofactor evidence="14">
        <name>Mn(2+)</name>
        <dbReference type="ChEBI" id="CHEBI:29035"/>
    </cofactor>
    <text evidence="14">Divalent metal cations. Prefers magnesium or manganese.</text>
</comment>
<dbReference type="PATRIC" id="fig|1423792.3.peg.972"/>
<dbReference type="SMART" id="SM00919">
    <property type="entry name" value="Malic_M"/>
    <property type="match status" value="1"/>
</dbReference>
<feature type="binding site" evidence="13">
    <location>
        <position position="405"/>
    </location>
    <ligand>
        <name>(S)-malate</name>
        <dbReference type="ChEBI" id="CHEBI:15589"/>
    </ligand>
</feature>
<dbReference type="InterPro" id="IPR046346">
    <property type="entry name" value="Aminoacid_DH-like_N_sf"/>
</dbReference>
<organism evidence="18 19">
    <name type="scientific">Schleiferilactobacillus perolens DSM 12744</name>
    <dbReference type="NCBI Taxonomy" id="1423792"/>
    <lineage>
        <taxon>Bacteria</taxon>
        <taxon>Bacillati</taxon>
        <taxon>Bacillota</taxon>
        <taxon>Bacilli</taxon>
        <taxon>Lactobacillales</taxon>
        <taxon>Lactobacillaceae</taxon>
        <taxon>Schleiferilactobacillus</taxon>
    </lineage>
</organism>
<dbReference type="FunFam" id="3.40.50.720:FF:000182">
    <property type="entry name" value="NAD-dependent malic enzyme"/>
    <property type="match status" value="1"/>
</dbReference>
<dbReference type="PANTHER" id="PTHR23406">
    <property type="entry name" value="MALIC ENZYME-RELATED"/>
    <property type="match status" value="1"/>
</dbReference>
<evidence type="ECO:0000256" key="15">
    <source>
        <dbReference type="RuleBase" id="RU003427"/>
    </source>
</evidence>
<dbReference type="InterPro" id="IPR015884">
    <property type="entry name" value="Malic_enzyme_CS"/>
</dbReference>
<dbReference type="GO" id="GO:0006108">
    <property type="term" value="P:malate metabolic process"/>
    <property type="evidence" value="ECO:0007669"/>
    <property type="project" value="TreeGrafter"/>
</dbReference>
<dbReference type="InterPro" id="IPR037062">
    <property type="entry name" value="Malic_N_dom_sf"/>
</dbReference>
<evidence type="ECO:0000256" key="2">
    <source>
        <dbReference type="ARBA" id="ARBA00001936"/>
    </source>
</evidence>
<evidence type="ECO:0000256" key="1">
    <source>
        <dbReference type="ARBA" id="ARBA00001911"/>
    </source>
</evidence>
<dbReference type="RefSeq" id="WP_057822053.1">
    <property type="nucleotide sequence ID" value="NZ_AZEC01000015.1"/>
</dbReference>
<evidence type="ECO:0000256" key="9">
    <source>
        <dbReference type="ARBA" id="ARBA00051739"/>
    </source>
</evidence>
<gene>
    <name evidence="18" type="ORF">FD09_GL000952</name>
</gene>
<sequence length="556" mass="60109">MQYTAEQLIHNPFLNKGTAFTSEERNTLGLNGILPPAVQTLDQQVKQTYAQYQSKQSDLEKRIFLMTIFNENHVLFYKLFSEHVYEFMPIVYDPTIADTIENYSALSTNPQNATYLNINDQDHIESALRASADGRDIRLIVVTDGEGILGIGDWGTQGVDIAVGKLMVYTAAAGIDPSQVLPVVLDAGTNNADLLNDDLYLGLRQKRVYGEAYHAFVDKFVATAEKLFPKLYLHFEDFGRSNAADILDQYKDTITVFNDDIQGTGIIVLAGILGALNISHEKMTDQVYMSFGAGTAGAGIASRIYEEYIQQGMDPEEAKKHFYLVDKQGLLFDDMTDLTPQQKPFARKRSEFANADELTNLAAAVKAVHPTVLVGTSTIPGSFTEDIVKEMAAHTPRPIIFPLSNPTKLAEAKAADLINWTDGKALVATGIPAAPVDFNGVTYDIGQANNALVYPGLGLGTIASTAKLLTDGMISAAAHSLGGIVDGSQPGAAVLPPVSKLSAFSQTVAIATAREAVAEKLNQEAIPDVAKAVADMKWTPAYTKLPADVKIVKAGE</sequence>
<reference evidence="18 19" key="1">
    <citation type="journal article" date="2015" name="Genome Announc.">
        <title>Expanding the biotechnology potential of lactobacilli through comparative genomics of 213 strains and associated genera.</title>
        <authorList>
            <person name="Sun Z."/>
            <person name="Harris H.M."/>
            <person name="McCann A."/>
            <person name="Guo C."/>
            <person name="Argimon S."/>
            <person name="Zhang W."/>
            <person name="Yang X."/>
            <person name="Jeffery I.B."/>
            <person name="Cooney J.C."/>
            <person name="Kagawa T.F."/>
            <person name="Liu W."/>
            <person name="Song Y."/>
            <person name="Salvetti E."/>
            <person name="Wrobel A."/>
            <person name="Rasinkangas P."/>
            <person name="Parkhill J."/>
            <person name="Rea M.C."/>
            <person name="O'Sullivan O."/>
            <person name="Ritari J."/>
            <person name="Douillard F.P."/>
            <person name="Paul Ross R."/>
            <person name="Yang R."/>
            <person name="Briner A.E."/>
            <person name="Felis G.E."/>
            <person name="de Vos W.M."/>
            <person name="Barrangou R."/>
            <person name="Klaenhammer T.R."/>
            <person name="Caufield P.W."/>
            <person name="Cui Y."/>
            <person name="Zhang H."/>
            <person name="O'Toole P.W."/>
        </authorList>
    </citation>
    <scope>NUCLEOTIDE SEQUENCE [LARGE SCALE GENOMIC DNA]</scope>
    <source>
        <strain evidence="18 19">DSM 12744</strain>
    </source>
</reference>
<feature type="binding site" evidence="14">
    <location>
        <position position="236"/>
    </location>
    <ligand>
        <name>a divalent metal cation</name>
        <dbReference type="ChEBI" id="CHEBI:60240"/>
    </ligand>
</feature>
<feature type="binding site" evidence="13">
    <location>
        <position position="449"/>
    </location>
    <ligand>
        <name>(S)-malate</name>
        <dbReference type="ChEBI" id="CHEBI:15589"/>
    </ligand>
</feature>
<keyword evidence="19" id="KW-1185">Reference proteome</keyword>
<comment type="subunit">
    <text evidence="4">Homodimer.</text>
</comment>